<sequence>HDLDRRIKFHFLHLRRLSRIQKRAVHSVVRVRVVESHGRVIGKIRGVNPLDIIPKKRLEHGQLVRKSKRGVVHACGKPHPKRALASRAARPKPTVMNIRSSTRFGTGSQNGLVVSPVRLVKNLWAVGVSLKAGRTGIMGRDEGPSS</sequence>
<comment type="caution">
    <text evidence="1">The sequence shown here is derived from an EMBL/GenBank/DDBJ whole genome shotgun (WGS) entry which is preliminary data.</text>
</comment>
<name>A0A5A7RF90_STRAF</name>
<keyword evidence="2" id="KW-1185">Reference proteome</keyword>
<protein>
    <submittedName>
        <fullName evidence="1">Transducin family protein / WD-40 repeat family protein</fullName>
    </submittedName>
</protein>
<evidence type="ECO:0000313" key="1">
    <source>
        <dbReference type="EMBL" id="GER55849.1"/>
    </source>
</evidence>
<dbReference type="AlphaFoldDB" id="A0A5A7RF90"/>
<feature type="non-terminal residue" evidence="1">
    <location>
        <position position="1"/>
    </location>
</feature>
<proteinExistence type="predicted"/>
<dbReference type="Proteomes" id="UP000325081">
    <property type="component" value="Unassembled WGS sequence"/>
</dbReference>
<evidence type="ECO:0000313" key="2">
    <source>
        <dbReference type="Proteomes" id="UP000325081"/>
    </source>
</evidence>
<organism evidence="1 2">
    <name type="scientific">Striga asiatica</name>
    <name type="common">Asiatic witchweed</name>
    <name type="synonym">Buchnera asiatica</name>
    <dbReference type="NCBI Taxonomy" id="4170"/>
    <lineage>
        <taxon>Eukaryota</taxon>
        <taxon>Viridiplantae</taxon>
        <taxon>Streptophyta</taxon>
        <taxon>Embryophyta</taxon>
        <taxon>Tracheophyta</taxon>
        <taxon>Spermatophyta</taxon>
        <taxon>Magnoliopsida</taxon>
        <taxon>eudicotyledons</taxon>
        <taxon>Gunneridae</taxon>
        <taxon>Pentapetalae</taxon>
        <taxon>asterids</taxon>
        <taxon>lamiids</taxon>
        <taxon>Lamiales</taxon>
        <taxon>Orobanchaceae</taxon>
        <taxon>Buchnereae</taxon>
        <taxon>Striga</taxon>
    </lineage>
</organism>
<gene>
    <name evidence="1" type="ORF">STAS_33546</name>
</gene>
<accession>A0A5A7RF90</accession>
<reference evidence="2" key="1">
    <citation type="journal article" date="2019" name="Curr. Biol.">
        <title>Genome Sequence of Striga asiatica Provides Insight into the Evolution of Plant Parasitism.</title>
        <authorList>
            <person name="Yoshida S."/>
            <person name="Kim S."/>
            <person name="Wafula E.K."/>
            <person name="Tanskanen J."/>
            <person name="Kim Y.M."/>
            <person name="Honaas L."/>
            <person name="Yang Z."/>
            <person name="Spallek T."/>
            <person name="Conn C.E."/>
            <person name="Ichihashi Y."/>
            <person name="Cheong K."/>
            <person name="Cui S."/>
            <person name="Der J.P."/>
            <person name="Gundlach H."/>
            <person name="Jiao Y."/>
            <person name="Hori C."/>
            <person name="Ishida J.K."/>
            <person name="Kasahara H."/>
            <person name="Kiba T."/>
            <person name="Kim M.S."/>
            <person name="Koo N."/>
            <person name="Laohavisit A."/>
            <person name="Lee Y.H."/>
            <person name="Lumba S."/>
            <person name="McCourt P."/>
            <person name="Mortimer J.C."/>
            <person name="Mutuku J.M."/>
            <person name="Nomura T."/>
            <person name="Sasaki-Sekimoto Y."/>
            <person name="Seto Y."/>
            <person name="Wang Y."/>
            <person name="Wakatake T."/>
            <person name="Sakakibara H."/>
            <person name="Demura T."/>
            <person name="Yamaguchi S."/>
            <person name="Yoneyama K."/>
            <person name="Manabe R.I."/>
            <person name="Nelson D.C."/>
            <person name="Schulman A.H."/>
            <person name="Timko M.P."/>
            <person name="dePamphilis C.W."/>
            <person name="Choi D."/>
            <person name="Shirasu K."/>
        </authorList>
    </citation>
    <scope>NUCLEOTIDE SEQUENCE [LARGE SCALE GENOMIC DNA]</scope>
    <source>
        <strain evidence="2">cv. UVA1</strain>
    </source>
</reference>
<dbReference type="EMBL" id="BKCP01012181">
    <property type="protein sequence ID" value="GER55849.1"/>
    <property type="molecule type" value="Genomic_DNA"/>
</dbReference>